<dbReference type="InterPro" id="IPR045328">
    <property type="entry name" value="Kre9/Knh1"/>
</dbReference>
<sequence>MRCHILTTLAALAATVVADVKFTSPAAGAQLAGGTSVTITWTDDGTSPTIDQFSTYQLNLLAGGNTAATTLSLTTIKSGAAYSGTTGTVTFTIPVGIGKSATNG</sequence>
<dbReference type="InterPro" id="IPR018466">
    <property type="entry name" value="Kre9/Knh1-like_N"/>
</dbReference>
<proteinExistence type="predicted"/>
<protein>
    <recommendedName>
        <fullName evidence="3">Yeast cell wall synthesis Kre9/Knh1-like N-terminal domain-containing protein</fullName>
    </recommendedName>
</protein>
<evidence type="ECO:0000313" key="4">
    <source>
        <dbReference type="EMBL" id="KAK6007814.1"/>
    </source>
</evidence>
<evidence type="ECO:0000259" key="3">
    <source>
        <dbReference type="Pfam" id="PF10342"/>
    </source>
</evidence>
<dbReference type="EMBL" id="JASGXD010000002">
    <property type="protein sequence ID" value="KAK6007814.1"/>
    <property type="molecule type" value="Genomic_DNA"/>
</dbReference>
<reference evidence="4 5" key="1">
    <citation type="submission" date="2023-11" db="EMBL/GenBank/DDBJ databases">
        <title>Draft genome sequence and annotation of the polyextremotolerant black yeast-like fungus Aureobasidium pullulans NRRL 62042.</title>
        <authorList>
            <person name="Dielentheis-Frenken M.R.E."/>
            <person name="Wibberg D."/>
            <person name="Blank L.M."/>
            <person name="Tiso T."/>
        </authorList>
    </citation>
    <scope>NUCLEOTIDE SEQUENCE [LARGE SCALE GENOMIC DNA]</scope>
    <source>
        <strain evidence="4 5">NRRL 62042</strain>
    </source>
</reference>
<name>A0ABR0TTM4_AURPU</name>
<keyword evidence="5" id="KW-1185">Reference proteome</keyword>
<feature type="signal peptide" evidence="2">
    <location>
        <begin position="1"/>
        <end position="18"/>
    </location>
</feature>
<accession>A0ABR0TTM4</accession>
<dbReference type="PANTHER" id="PTHR28154:SF1">
    <property type="entry name" value="CELL WALL SYNTHESIS PROTEIN KNH1-RELATED"/>
    <property type="match status" value="1"/>
</dbReference>
<dbReference type="Pfam" id="PF10342">
    <property type="entry name" value="Kre9_KNH"/>
    <property type="match status" value="1"/>
</dbReference>
<comment type="caution">
    <text evidence="4">The sequence shown here is derived from an EMBL/GenBank/DDBJ whole genome shotgun (WGS) entry which is preliminary data.</text>
</comment>
<feature type="domain" description="Yeast cell wall synthesis Kre9/Knh1-like N-terminal" evidence="3">
    <location>
        <begin position="24"/>
        <end position="100"/>
    </location>
</feature>
<dbReference type="PANTHER" id="PTHR28154">
    <property type="entry name" value="CELL WALL SYNTHESIS PROTEIN KNH1-RELATED"/>
    <property type="match status" value="1"/>
</dbReference>
<organism evidence="4 5">
    <name type="scientific">Aureobasidium pullulans</name>
    <name type="common">Black yeast</name>
    <name type="synonym">Pullularia pullulans</name>
    <dbReference type="NCBI Taxonomy" id="5580"/>
    <lineage>
        <taxon>Eukaryota</taxon>
        <taxon>Fungi</taxon>
        <taxon>Dikarya</taxon>
        <taxon>Ascomycota</taxon>
        <taxon>Pezizomycotina</taxon>
        <taxon>Dothideomycetes</taxon>
        <taxon>Dothideomycetidae</taxon>
        <taxon>Dothideales</taxon>
        <taxon>Saccotheciaceae</taxon>
        <taxon>Aureobasidium</taxon>
    </lineage>
</organism>
<evidence type="ECO:0000313" key="5">
    <source>
        <dbReference type="Proteomes" id="UP001341245"/>
    </source>
</evidence>
<evidence type="ECO:0000256" key="1">
    <source>
        <dbReference type="ARBA" id="ARBA00022729"/>
    </source>
</evidence>
<dbReference type="Proteomes" id="UP001341245">
    <property type="component" value="Unassembled WGS sequence"/>
</dbReference>
<evidence type="ECO:0000256" key="2">
    <source>
        <dbReference type="SAM" id="SignalP"/>
    </source>
</evidence>
<feature type="chain" id="PRO_5046264401" description="Yeast cell wall synthesis Kre9/Knh1-like N-terminal domain-containing protein" evidence="2">
    <location>
        <begin position="19"/>
        <end position="104"/>
    </location>
</feature>
<gene>
    <name evidence="4" type="ORF">QM012_004628</name>
</gene>
<keyword evidence="1 2" id="KW-0732">Signal</keyword>